<dbReference type="EMBL" id="ML977027">
    <property type="protein sequence ID" value="KAF1950327.1"/>
    <property type="molecule type" value="Genomic_DNA"/>
</dbReference>
<feature type="transmembrane region" description="Helical" evidence="7">
    <location>
        <begin position="15"/>
        <end position="38"/>
    </location>
</feature>
<keyword evidence="7" id="KW-1133">Transmembrane helix</keyword>
<dbReference type="GO" id="GO:0004497">
    <property type="term" value="F:monooxygenase activity"/>
    <property type="evidence" value="ECO:0007669"/>
    <property type="project" value="UniProtKB-KW"/>
</dbReference>
<keyword evidence="7" id="KW-0472">Membrane</keyword>
<comment type="cofactor">
    <cofactor evidence="6">
        <name>heme</name>
        <dbReference type="ChEBI" id="CHEBI:30413"/>
    </cofactor>
</comment>
<feature type="binding site" description="axial binding residue" evidence="6">
    <location>
        <position position="462"/>
    </location>
    <ligand>
        <name>heme</name>
        <dbReference type="ChEBI" id="CHEBI:30413"/>
    </ligand>
    <ligandPart>
        <name>Fe</name>
        <dbReference type="ChEBI" id="CHEBI:18248"/>
    </ligandPart>
</feature>
<comment type="similarity">
    <text evidence="1">Belongs to the cytochrome P450 family.</text>
</comment>
<evidence type="ECO:0000313" key="8">
    <source>
        <dbReference type="EMBL" id="KAF1950327.1"/>
    </source>
</evidence>
<dbReference type="InterPro" id="IPR036396">
    <property type="entry name" value="Cyt_P450_sf"/>
</dbReference>
<reference evidence="8" key="1">
    <citation type="journal article" date="2020" name="Stud. Mycol.">
        <title>101 Dothideomycetes genomes: a test case for predicting lifestyles and emergence of pathogens.</title>
        <authorList>
            <person name="Haridas S."/>
            <person name="Albert R."/>
            <person name="Binder M."/>
            <person name="Bloem J."/>
            <person name="Labutti K."/>
            <person name="Salamov A."/>
            <person name="Andreopoulos B."/>
            <person name="Baker S."/>
            <person name="Barry K."/>
            <person name="Bills G."/>
            <person name="Bluhm B."/>
            <person name="Cannon C."/>
            <person name="Castanera R."/>
            <person name="Culley D."/>
            <person name="Daum C."/>
            <person name="Ezra D."/>
            <person name="Gonzalez J."/>
            <person name="Henrissat B."/>
            <person name="Kuo A."/>
            <person name="Liang C."/>
            <person name="Lipzen A."/>
            <person name="Lutzoni F."/>
            <person name="Magnuson J."/>
            <person name="Mondo S."/>
            <person name="Nolan M."/>
            <person name="Ohm R."/>
            <person name="Pangilinan J."/>
            <person name="Park H.-J."/>
            <person name="Ramirez L."/>
            <person name="Alfaro M."/>
            <person name="Sun H."/>
            <person name="Tritt A."/>
            <person name="Yoshinaga Y."/>
            <person name="Zwiers L.-H."/>
            <person name="Turgeon B."/>
            <person name="Goodwin S."/>
            <person name="Spatafora J."/>
            <person name="Crous P."/>
            <person name="Grigoriev I."/>
        </authorList>
    </citation>
    <scope>NUCLEOTIDE SEQUENCE</scope>
    <source>
        <strain evidence="8">CBS 675.92</strain>
    </source>
</reference>
<dbReference type="PRINTS" id="PR00463">
    <property type="entry name" value="EP450I"/>
</dbReference>
<evidence type="ECO:0000256" key="3">
    <source>
        <dbReference type="ARBA" id="ARBA00023002"/>
    </source>
</evidence>
<dbReference type="Proteomes" id="UP000800035">
    <property type="component" value="Unassembled WGS sequence"/>
</dbReference>
<name>A0A6A5TN30_9PLEO</name>
<dbReference type="Pfam" id="PF00067">
    <property type="entry name" value="p450"/>
    <property type="match status" value="1"/>
</dbReference>
<dbReference type="CDD" id="cd11065">
    <property type="entry name" value="CYP64-like"/>
    <property type="match status" value="1"/>
</dbReference>
<evidence type="ECO:0000256" key="6">
    <source>
        <dbReference type="PIRSR" id="PIRSR602401-1"/>
    </source>
</evidence>
<dbReference type="OrthoDB" id="1103324at2759"/>
<dbReference type="PRINTS" id="PR00385">
    <property type="entry name" value="P450"/>
</dbReference>
<feature type="non-terminal residue" evidence="8">
    <location>
        <position position="542"/>
    </location>
</feature>
<dbReference type="GO" id="GO:0005506">
    <property type="term" value="F:iron ion binding"/>
    <property type="evidence" value="ECO:0007669"/>
    <property type="project" value="InterPro"/>
</dbReference>
<accession>A0A6A5TN30</accession>
<keyword evidence="4 6" id="KW-0408">Iron</keyword>
<keyword evidence="2 6" id="KW-0479">Metal-binding</keyword>
<protein>
    <submittedName>
        <fullName evidence="8">O-methylsterigmatocystin oxidoreductase</fullName>
    </submittedName>
</protein>
<dbReference type="AlphaFoldDB" id="A0A6A5TN30"/>
<dbReference type="InterPro" id="IPR002401">
    <property type="entry name" value="Cyt_P450_E_grp-I"/>
</dbReference>
<gene>
    <name evidence="8" type="ORF">CC80DRAFT_456172</name>
</gene>
<evidence type="ECO:0000256" key="1">
    <source>
        <dbReference type="ARBA" id="ARBA00010617"/>
    </source>
</evidence>
<dbReference type="SUPFAM" id="SSF48264">
    <property type="entry name" value="Cytochrome P450"/>
    <property type="match status" value="1"/>
</dbReference>
<keyword evidence="9" id="KW-1185">Reference proteome</keyword>
<dbReference type="InterPro" id="IPR050364">
    <property type="entry name" value="Cytochrome_P450_fung"/>
</dbReference>
<keyword evidence="5" id="KW-0503">Monooxygenase</keyword>
<keyword evidence="6" id="KW-0349">Heme</keyword>
<dbReference type="GO" id="GO:0020037">
    <property type="term" value="F:heme binding"/>
    <property type="evidence" value="ECO:0007669"/>
    <property type="project" value="InterPro"/>
</dbReference>
<evidence type="ECO:0000256" key="2">
    <source>
        <dbReference type="ARBA" id="ARBA00022723"/>
    </source>
</evidence>
<evidence type="ECO:0000256" key="5">
    <source>
        <dbReference type="ARBA" id="ARBA00023033"/>
    </source>
</evidence>
<dbReference type="GO" id="GO:0016705">
    <property type="term" value="F:oxidoreductase activity, acting on paired donors, with incorporation or reduction of molecular oxygen"/>
    <property type="evidence" value="ECO:0007669"/>
    <property type="project" value="InterPro"/>
</dbReference>
<dbReference type="Gene3D" id="1.10.630.10">
    <property type="entry name" value="Cytochrome P450"/>
    <property type="match status" value="1"/>
</dbReference>
<keyword evidence="3" id="KW-0560">Oxidoreductase</keyword>
<evidence type="ECO:0000256" key="7">
    <source>
        <dbReference type="SAM" id="Phobius"/>
    </source>
</evidence>
<proteinExistence type="inferred from homology"/>
<evidence type="ECO:0000256" key="4">
    <source>
        <dbReference type="ARBA" id="ARBA00023004"/>
    </source>
</evidence>
<dbReference type="PANTHER" id="PTHR46300:SF2">
    <property type="entry name" value="CYTOCHROME P450 MONOOXYGENASE ALNH-RELATED"/>
    <property type="match status" value="1"/>
</dbReference>
<organism evidence="8 9">
    <name type="scientific">Byssothecium circinans</name>
    <dbReference type="NCBI Taxonomy" id="147558"/>
    <lineage>
        <taxon>Eukaryota</taxon>
        <taxon>Fungi</taxon>
        <taxon>Dikarya</taxon>
        <taxon>Ascomycota</taxon>
        <taxon>Pezizomycotina</taxon>
        <taxon>Dothideomycetes</taxon>
        <taxon>Pleosporomycetidae</taxon>
        <taxon>Pleosporales</taxon>
        <taxon>Massarineae</taxon>
        <taxon>Massarinaceae</taxon>
        <taxon>Byssothecium</taxon>
    </lineage>
</organism>
<dbReference type="PANTHER" id="PTHR46300">
    <property type="entry name" value="P450, PUTATIVE (EUROFUNG)-RELATED-RELATED"/>
    <property type="match status" value="1"/>
</dbReference>
<evidence type="ECO:0000313" key="9">
    <source>
        <dbReference type="Proteomes" id="UP000800035"/>
    </source>
</evidence>
<sequence>MPILEGFQRLPLPPLFFKLALLVSTPVLFLATIYFYLVPNVIKDPRRRKLPPGPSGLPFVGNMFDLADSEQVRGKVTEWHKTYGNIFYTKIGGTDYVWLSSPKVVKDLMDKKSGVYSSRAPFPLAQDVMSAGRRQLFMPYGPRWRSIRKHSHALLNLNTSVKYQPVQDFESKQLLVDFLNSPKDFYMMNRRYSASVIMLVTYGYRIPSWEDPLIRKIYTVLENFTDMTAPGAYAIDSFPSLTFLPEGFLGNWRSHGKKAFEHDSKVYLDLWNRLKRETDSGEARDCFTKTFYLNDPAKSGIDDLAAAYTCGGLIEAGSETTATTLNNFMLCMTIFQDAQNKAQEELDRVIGKDRLPEWEDEKDLPYVRSLIKEVLRWRPVNKFGMSHATSEDDWYEGHFIPKGSIAVLNWWAIHRDPSLWKNPDDFDPSRYLDKPLSAADYINSSDPYERDHFTYGAGRRVCPGVHVAERSLFINIARVLWGFDIRKKKGPDGGLIEPTQEMVKGFFSVPIPFDCDITPRSKKHASIMRGEFAKAEKEGINF</sequence>
<keyword evidence="7" id="KW-0812">Transmembrane</keyword>
<dbReference type="InterPro" id="IPR001128">
    <property type="entry name" value="Cyt_P450"/>
</dbReference>